<dbReference type="SUPFAM" id="SSF103473">
    <property type="entry name" value="MFS general substrate transporter"/>
    <property type="match status" value="1"/>
</dbReference>
<keyword evidence="4 6" id="KW-0472">Membrane</keyword>
<feature type="transmembrane region" description="Helical" evidence="6">
    <location>
        <begin position="294"/>
        <end position="310"/>
    </location>
</feature>
<feature type="transmembrane region" description="Helical" evidence="6">
    <location>
        <begin position="197"/>
        <end position="220"/>
    </location>
</feature>
<evidence type="ECO:0000256" key="6">
    <source>
        <dbReference type="SAM" id="Phobius"/>
    </source>
</evidence>
<dbReference type="STRING" id="341454.A0A4S2MHM4"/>
<dbReference type="Proteomes" id="UP000298138">
    <property type="component" value="Unassembled WGS sequence"/>
</dbReference>
<gene>
    <name evidence="7" type="ORF">EX30DRAFT_266061</name>
</gene>
<dbReference type="PANTHER" id="PTHR23294">
    <property type="entry name" value="ET TRANSLATION PRODUCT-RELATED"/>
    <property type="match status" value="1"/>
</dbReference>
<reference evidence="7 8" key="1">
    <citation type="submission" date="2019-04" db="EMBL/GenBank/DDBJ databases">
        <title>Comparative genomics and transcriptomics to analyze fruiting body development in filamentous ascomycetes.</title>
        <authorList>
            <consortium name="DOE Joint Genome Institute"/>
            <person name="Lutkenhaus R."/>
            <person name="Traeger S."/>
            <person name="Breuer J."/>
            <person name="Kuo A."/>
            <person name="Lipzen A."/>
            <person name="Pangilinan J."/>
            <person name="Dilworth D."/>
            <person name="Sandor L."/>
            <person name="Poggeler S."/>
            <person name="Barry K."/>
            <person name="Grigoriev I.V."/>
            <person name="Nowrousian M."/>
        </authorList>
    </citation>
    <scope>NUCLEOTIDE SEQUENCE [LARGE SCALE GENOMIC DNA]</scope>
    <source>
        <strain evidence="7 8">CBS 389.68</strain>
    </source>
</reference>
<dbReference type="InterPro" id="IPR011701">
    <property type="entry name" value="MFS"/>
</dbReference>
<feature type="transmembrane region" description="Helical" evidence="6">
    <location>
        <begin position="437"/>
        <end position="455"/>
    </location>
</feature>
<feature type="transmembrane region" description="Helical" evidence="6">
    <location>
        <begin position="41"/>
        <end position="59"/>
    </location>
</feature>
<dbReference type="GO" id="GO:0016020">
    <property type="term" value="C:membrane"/>
    <property type="evidence" value="ECO:0007669"/>
    <property type="project" value="UniProtKB-SubCell"/>
</dbReference>
<dbReference type="PANTHER" id="PTHR23294:SF59">
    <property type="entry name" value="UNC93-LIKE PROTEIN C922.05C"/>
    <property type="match status" value="1"/>
</dbReference>
<dbReference type="OrthoDB" id="196103at2759"/>
<evidence type="ECO:0000256" key="1">
    <source>
        <dbReference type="ARBA" id="ARBA00004141"/>
    </source>
</evidence>
<feature type="transmembrane region" description="Helical" evidence="6">
    <location>
        <begin position="322"/>
        <end position="340"/>
    </location>
</feature>
<feature type="transmembrane region" description="Helical" evidence="6">
    <location>
        <begin position="165"/>
        <end position="185"/>
    </location>
</feature>
<comment type="subcellular location">
    <subcellularLocation>
        <location evidence="1">Membrane</location>
        <topology evidence="1">Multi-pass membrane protein</topology>
    </subcellularLocation>
</comment>
<dbReference type="InterPro" id="IPR051617">
    <property type="entry name" value="UNC-93-like_regulator"/>
</dbReference>
<name>A0A4S2MHM4_9PEZI</name>
<proteinExistence type="predicted"/>
<organism evidence="7 8">
    <name type="scientific">Ascodesmis nigricans</name>
    <dbReference type="NCBI Taxonomy" id="341454"/>
    <lineage>
        <taxon>Eukaryota</taxon>
        <taxon>Fungi</taxon>
        <taxon>Dikarya</taxon>
        <taxon>Ascomycota</taxon>
        <taxon>Pezizomycotina</taxon>
        <taxon>Pezizomycetes</taxon>
        <taxon>Pezizales</taxon>
        <taxon>Ascodesmidaceae</taxon>
        <taxon>Ascodesmis</taxon>
    </lineage>
</organism>
<evidence type="ECO:0000256" key="3">
    <source>
        <dbReference type="ARBA" id="ARBA00022989"/>
    </source>
</evidence>
<feature type="transmembrane region" description="Helical" evidence="6">
    <location>
        <begin position="256"/>
        <end position="274"/>
    </location>
</feature>
<feature type="transmembrane region" description="Helical" evidence="6">
    <location>
        <begin position="105"/>
        <end position="125"/>
    </location>
</feature>
<dbReference type="Gene3D" id="1.20.1250.20">
    <property type="entry name" value="MFS general substrate transporter like domains"/>
    <property type="match status" value="1"/>
</dbReference>
<feature type="transmembrane region" description="Helical" evidence="6">
    <location>
        <begin position="369"/>
        <end position="392"/>
    </location>
</feature>
<sequence length="501" mass="55515">MPEKTMTDMDPAPEGKGETKMGNDADSTFEVLARIPMFRKTISQVVLTGFVCFLCPGMFNALNGGGGLLDSSVNSRANTALYTTFAVVGFAAGSFLNYFGARLTLAVGGLGYAVYSSAYLCYKYTQNDGYVIFSGALLGCCAGLLWCAQGTVMMSYPTESQKGRYIGIFWAIFNLGAVIGSLIPLGTNWNTNQEGDVVTGTYVGFLVLMLAGAVLAFFLIPPEKIVRSDGTRVQRLRHPSALMEVKGLWTTMQTDPYILLLFPLFWASNWFYTYQFNCYNVFMFNTRTKAFTGLFYWVSQIIGSLLYGFFLDNQRLGRRSRAIWGGVVLFVIVNVVWGGGLKAELQMARPKDPANPVEFRRMDVFDDGFFGYLFLYMCYGFLDSTWQTYAYWLMGALSNETRKLAYFSGYYKGIQSAGAAVGWGLDSGRASYESLFISSWVLNVAGLIIAVPVIWNRVHDTEITEVDYATKKDVEEIQGAVEMEHVTDGGKKVGSKEEGTN</sequence>
<feature type="transmembrane region" description="Helical" evidence="6">
    <location>
        <begin position="79"/>
        <end position="98"/>
    </location>
</feature>
<dbReference type="GO" id="GO:0022857">
    <property type="term" value="F:transmembrane transporter activity"/>
    <property type="evidence" value="ECO:0007669"/>
    <property type="project" value="InterPro"/>
</dbReference>
<evidence type="ECO:0000256" key="2">
    <source>
        <dbReference type="ARBA" id="ARBA00022692"/>
    </source>
</evidence>
<feature type="transmembrane region" description="Helical" evidence="6">
    <location>
        <begin position="131"/>
        <end position="153"/>
    </location>
</feature>
<dbReference type="InterPro" id="IPR036259">
    <property type="entry name" value="MFS_trans_sf"/>
</dbReference>
<dbReference type="AlphaFoldDB" id="A0A4S2MHM4"/>
<evidence type="ECO:0000313" key="8">
    <source>
        <dbReference type="Proteomes" id="UP000298138"/>
    </source>
</evidence>
<protein>
    <submittedName>
        <fullName evidence="7">MFS general substrate transporter</fullName>
    </submittedName>
</protein>
<keyword evidence="8" id="KW-1185">Reference proteome</keyword>
<evidence type="ECO:0000313" key="7">
    <source>
        <dbReference type="EMBL" id="TGZ76253.1"/>
    </source>
</evidence>
<dbReference type="EMBL" id="ML220191">
    <property type="protein sequence ID" value="TGZ76253.1"/>
    <property type="molecule type" value="Genomic_DNA"/>
</dbReference>
<keyword evidence="3 6" id="KW-1133">Transmembrane helix</keyword>
<keyword evidence="2 6" id="KW-0812">Transmembrane</keyword>
<feature type="region of interest" description="Disordered" evidence="5">
    <location>
        <begin position="1"/>
        <end position="23"/>
    </location>
</feature>
<accession>A0A4S2MHM4</accession>
<evidence type="ECO:0000256" key="4">
    <source>
        <dbReference type="ARBA" id="ARBA00023136"/>
    </source>
</evidence>
<dbReference type="InParanoid" id="A0A4S2MHM4"/>
<feature type="transmembrane region" description="Helical" evidence="6">
    <location>
        <begin position="404"/>
        <end position="425"/>
    </location>
</feature>
<evidence type="ECO:0000256" key="5">
    <source>
        <dbReference type="SAM" id="MobiDB-lite"/>
    </source>
</evidence>
<dbReference type="Pfam" id="PF07690">
    <property type="entry name" value="MFS_1"/>
    <property type="match status" value="1"/>
</dbReference>